<name>A0A073JUL2_9BACI</name>
<dbReference type="Pfam" id="PF13289">
    <property type="entry name" value="SIR2_2"/>
    <property type="match status" value="1"/>
</dbReference>
<keyword evidence="2" id="KW-1185">Reference proteome</keyword>
<protein>
    <submittedName>
        <fullName evidence="1">Uncharacterized protein</fullName>
    </submittedName>
</protein>
<dbReference type="STRING" id="574376.BAMA_10545"/>
<dbReference type="EMBL" id="JOTN01000020">
    <property type="protein sequence ID" value="KEK17912.1"/>
    <property type="molecule type" value="Genomic_DNA"/>
</dbReference>
<dbReference type="OrthoDB" id="5521101at2"/>
<reference evidence="1 2" key="1">
    <citation type="submission" date="2014-06" db="EMBL/GenBank/DDBJ databases">
        <title>Draft genome sequence of Bacillus manliponensis JCM 15802 (MCCC 1A00708).</title>
        <authorList>
            <person name="Lai Q."/>
            <person name="Liu Y."/>
            <person name="Shao Z."/>
        </authorList>
    </citation>
    <scope>NUCLEOTIDE SEQUENCE [LARGE SCALE GENOMIC DNA]</scope>
    <source>
        <strain evidence="1 2">JCM 15802</strain>
    </source>
</reference>
<comment type="caution">
    <text evidence="1">The sequence shown here is derived from an EMBL/GenBank/DDBJ whole genome shotgun (WGS) entry which is preliminary data.</text>
</comment>
<dbReference type="AlphaFoldDB" id="A0A073JUL2"/>
<evidence type="ECO:0000313" key="2">
    <source>
        <dbReference type="Proteomes" id="UP000027822"/>
    </source>
</evidence>
<accession>A0A073JUL2</accession>
<dbReference type="RefSeq" id="WP_034642271.1">
    <property type="nucleotide sequence ID" value="NZ_CBCSJC010000034.1"/>
</dbReference>
<organism evidence="1 2">
    <name type="scientific">Bacillus manliponensis</name>
    <dbReference type="NCBI Taxonomy" id="574376"/>
    <lineage>
        <taxon>Bacteria</taxon>
        <taxon>Bacillati</taxon>
        <taxon>Bacillota</taxon>
        <taxon>Bacilli</taxon>
        <taxon>Bacillales</taxon>
        <taxon>Bacillaceae</taxon>
        <taxon>Bacillus</taxon>
        <taxon>Bacillus cereus group</taxon>
    </lineage>
</organism>
<dbReference type="eggNOG" id="COG0846">
    <property type="taxonomic scope" value="Bacteria"/>
</dbReference>
<proteinExistence type="predicted"/>
<dbReference type="Proteomes" id="UP000027822">
    <property type="component" value="Unassembled WGS sequence"/>
</dbReference>
<sequence length="224" mass="26054">MFLPHIAKLIAEEFEDIWWNDESYDDISKENENDIKDYALPLKIATAKYLEKFNLLNCQKDMEKEISALKKLAKNNSIDGVITTNWDCLAEEIFGFEKFIGQKALLFSNVLNVGEIFKIHGCITEPNSMIFDANDYDSFNKRNHYLASKLTTIFIEHPIVFIGYSLRDSNIREILNAIIYGIGEERLEKFGKIIFSLNMILKMEILFIQLCQLIYQMVRSKSLI</sequence>
<gene>
    <name evidence="1" type="ORF">BAMA_10545</name>
</gene>
<evidence type="ECO:0000313" key="1">
    <source>
        <dbReference type="EMBL" id="KEK17912.1"/>
    </source>
</evidence>